<protein>
    <submittedName>
        <fullName evidence="3">Cyclic-di-GMP-binding biofilm dispersal mediator protein</fullName>
    </submittedName>
</protein>
<evidence type="ECO:0000256" key="1">
    <source>
        <dbReference type="ARBA" id="ARBA00006484"/>
    </source>
</evidence>
<dbReference type="Gene3D" id="3.40.50.720">
    <property type="entry name" value="NAD(P)-binding Rossmann-like Domain"/>
    <property type="match status" value="1"/>
</dbReference>
<keyword evidence="4" id="KW-1185">Reference proteome</keyword>
<sequence>MSATHSNQLPLSGKVALVTGGSRSIGAAIARRLAADGAAVALTYSASPDKAADVVRAIEAAGGRALAIQADSGNPAAVRAAVAGAVEAFGWIDILVNNAGLALGGPIEEISLETYERMIAVNVTGVFVATQEAARHMKAGGRIVHIGSSMTRYAAFPTASLYTLTKGAISGFNRSLVRDLGPRGITVNTVHPGPTDTDMNPDGGPVSKIVGPGMAIGRYGKDYEIASVVAFLAGPESAFVTGADIVADGGFTA</sequence>
<dbReference type="SUPFAM" id="SSF51735">
    <property type="entry name" value="NAD(P)-binding Rossmann-fold domains"/>
    <property type="match status" value="1"/>
</dbReference>
<dbReference type="InterPro" id="IPR002347">
    <property type="entry name" value="SDR_fam"/>
</dbReference>
<keyword evidence="2" id="KW-0560">Oxidoreductase</keyword>
<gene>
    <name evidence="3" type="primary">bdcA_2</name>
    <name evidence="3" type="ORF">LMG21510_00859</name>
</gene>
<organism evidence="3 4">
    <name type="scientific">Cupriavidus respiraculi</name>
    <dbReference type="NCBI Taxonomy" id="195930"/>
    <lineage>
        <taxon>Bacteria</taxon>
        <taxon>Pseudomonadati</taxon>
        <taxon>Pseudomonadota</taxon>
        <taxon>Betaproteobacteria</taxon>
        <taxon>Burkholderiales</taxon>
        <taxon>Burkholderiaceae</taxon>
        <taxon>Cupriavidus</taxon>
    </lineage>
</organism>
<accession>A0ABM8WK92</accession>
<dbReference type="PANTHER" id="PTHR48107:SF7">
    <property type="entry name" value="RE15974P"/>
    <property type="match status" value="1"/>
</dbReference>
<dbReference type="EMBL" id="CAJZAH010000001">
    <property type="protein sequence ID" value="CAG9167802.1"/>
    <property type="molecule type" value="Genomic_DNA"/>
</dbReference>
<dbReference type="InterPro" id="IPR036291">
    <property type="entry name" value="NAD(P)-bd_dom_sf"/>
</dbReference>
<reference evidence="3 4" key="1">
    <citation type="submission" date="2021-08" db="EMBL/GenBank/DDBJ databases">
        <authorList>
            <person name="Peeters C."/>
        </authorList>
    </citation>
    <scope>NUCLEOTIDE SEQUENCE [LARGE SCALE GENOMIC DNA]</scope>
    <source>
        <strain evidence="3 4">LMG 21510</strain>
    </source>
</reference>
<dbReference type="PANTHER" id="PTHR48107">
    <property type="entry name" value="NADPH-DEPENDENT ALDEHYDE REDUCTASE-LIKE PROTEIN, CHLOROPLASTIC-RELATED"/>
    <property type="match status" value="1"/>
</dbReference>
<dbReference type="Proteomes" id="UP000721236">
    <property type="component" value="Unassembled WGS sequence"/>
</dbReference>
<evidence type="ECO:0000313" key="4">
    <source>
        <dbReference type="Proteomes" id="UP000721236"/>
    </source>
</evidence>
<comment type="similarity">
    <text evidence="1">Belongs to the short-chain dehydrogenases/reductases (SDR) family.</text>
</comment>
<comment type="caution">
    <text evidence="3">The sequence shown here is derived from an EMBL/GenBank/DDBJ whole genome shotgun (WGS) entry which is preliminary data.</text>
</comment>
<evidence type="ECO:0000313" key="3">
    <source>
        <dbReference type="EMBL" id="CAG9167802.1"/>
    </source>
</evidence>
<evidence type="ECO:0000256" key="2">
    <source>
        <dbReference type="ARBA" id="ARBA00023002"/>
    </source>
</evidence>
<dbReference type="PRINTS" id="PR00080">
    <property type="entry name" value="SDRFAMILY"/>
</dbReference>
<dbReference type="Pfam" id="PF13561">
    <property type="entry name" value="adh_short_C2"/>
    <property type="match status" value="1"/>
</dbReference>
<proteinExistence type="inferred from homology"/>
<name>A0ABM8WK92_9BURK</name>
<dbReference type="RefSeq" id="WP_224039870.1">
    <property type="nucleotide sequence ID" value="NZ_CAJZAH010000001.1"/>
</dbReference>
<dbReference type="PRINTS" id="PR00081">
    <property type="entry name" value="GDHRDH"/>
</dbReference>